<evidence type="ECO:0000313" key="9">
    <source>
        <dbReference type="Proteomes" id="UP001628179"/>
    </source>
</evidence>
<protein>
    <submittedName>
        <fullName evidence="8">DUF676 domain-containing protein</fullName>
    </submittedName>
</protein>
<evidence type="ECO:0000256" key="6">
    <source>
        <dbReference type="ARBA" id="ARBA00023136"/>
    </source>
</evidence>
<evidence type="ECO:0000256" key="1">
    <source>
        <dbReference type="ARBA" id="ARBA00004173"/>
    </source>
</evidence>
<dbReference type="PANTHER" id="PTHR48182">
    <property type="entry name" value="PROTEIN SERAC1"/>
    <property type="match status" value="1"/>
</dbReference>
<reference evidence="8 9" key="1">
    <citation type="submission" date="2024-09" db="EMBL/GenBank/DDBJ databases">
        <title>Itraconazole resistance in Madurella fahalii resulting from another homologue of gene encoding cytochrome P450 14-alpha sterol demethylase (CYP51).</title>
        <authorList>
            <person name="Yoshioka I."/>
            <person name="Fahal A.H."/>
            <person name="Kaneko S."/>
            <person name="Yaguchi T."/>
        </authorList>
    </citation>
    <scope>NUCLEOTIDE SEQUENCE [LARGE SCALE GENOMIC DNA]</scope>
    <source>
        <strain evidence="8 9">IFM 68171</strain>
    </source>
</reference>
<comment type="subcellular location">
    <subcellularLocation>
        <location evidence="2">Endoplasmic reticulum</location>
    </subcellularLocation>
    <subcellularLocation>
        <location evidence="3">Membrane</location>
    </subcellularLocation>
    <subcellularLocation>
        <location evidence="1">Mitochondrion</location>
    </subcellularLocation>
</comment>
<evidence type="ECO:0000256" key="5">
    <source>
        <dbReference type="ARBA" id="ARBA00023128"/>
    </source>
</evidence>
<evidence type="ECO:0000313" key="8">
    <source>
        <dbReference type="EMBL" id="GAB1321005.1"/>
    </source>
</evidence>
<name>A0ABQ0GTC2_9PEZI</name>
<evidence type="ECO:0000256" key="7">
    <source>
        <dbReference type="SAM" id="MobiDB-lite"/>
    </source>
</evidence>
<proteinExistence type="predicted"/>
<accession>A0ABQ0GTC2</accession>
<feature type="compositionally biased region" description="Polar residues" evidence="7">
    <location>
        <begin position="9"/>
        <end position="22"/>
    </location>
</feature>
<evidence type="ECO:0000256" key="3">
    <source>
        <dbReference type="ARBA" id="ARBA00004370"/>
    </source>
</evidence>
<dbReference type="RefSeq" id="XP_070922735.1">
    <property type="nucleotide sequence ID" value="XM_071066634.1"/>
</dbReference>
<keyword evidence="9" id="KW-1185">Reference proteome</keyword>
<comment type="caution">
    <text evidence="8">The sequence shown here is derived from an EMBL/GenBank/DDBJ whole genome shotgun (WGS) entry which is preliminary data.</text>
</comment>
<keyword evidence="4" id="KW-0256">Endoplasmic reticulum</keyword>
<evidence type="ECO:0000256" key="2">
    <source>
        <dbReference type="ARBA" id="ARBA00004240"/>
    </source>
</evidence>
<dbReference type="Proteomes" id="UP001628179">
    <property type="component" value="Unassembled WGS sequence"/>
</dbReference>
<keyword evidence="5" id="KW-0496">Mitochondrion</keyword>
<dbReference type="PANTHER" id="PTHR48182:SF2">
    <property type="entry name" value="PROTEIN SERAC1"/>
    <property type="match status" value="1"/>
</dbReference>
<dbReference type="EMBL" id="BAAFSV010000006">
    <property type="protein sequence ID" value="GAB1321005.1"/>
    <property type="molecule type" value="Genomic_DNA"/>
</dbReference>
<evidence type="ECO:0000256" key="4">
    <source>
        <dbReference type="ARBA" id="ARBA00022824"/>
    </source>
</evidence>
<feature type="region of interest" description="Disordered" evidence="7">
    <location>
        <begin position="1"/>
        <end position="67"/>
    </location>
</feature>
<gene>
    <name evidence="8" type="ORF">MFIFM68171_11215</name>
</gene>
<sequence>MGNKVTKPEATQPTEPQASRTTGPEAAQATKAEVSQSTESGTDRTVEPEGDEAGDLRTLHNPATDGTEQIEIVAVQGLDGDFMKPWRHMPSTGAATMWLRDLLPQKLPNCHTMTFRYDATNVGNMSAHSVRENARKLIRLLRNKRADNALKLAKDDRRLSDIYNSTKGIVFFGTPHRGTEETKWLYLLSDIASTVRCQPPSEFVRVLEPNSLDLLKIFEDFVPLASKYAIVSCYEEHVDRVRRLIVQKMSAVMGLPNEDHAMIGGTHITMCKFGRRDPRFDDVWRSIKRAAEGPS</sequence>
<keyword evidence="6" id="KW-0472">Membrane</keyword>
<organism evidence="8 9">
    <name type="scientific">Madurella fahalii</name>
    <dbReference type="NCBI Taxonomy" id="1157608"/>
    <lineage>
        <taxon>Eukaryota</taxon>
        <taxon>Fungi</taxon>
        <taxon>Dikarya</taxon>
        <taxon>Ascomycota</taxon>
        <taxon>Pezizomycotina</taxon>
        <taxon>Sordariomycetes</taxon>
        <taxon>Sordariomycetidae</taxon>
        <taxon>Sordariales</taxon>
        <taxon>Sordariales incertae sedis</taxon>
        <taxon>Madurella</taxon>
    </lineage>
</organism>
<dbReference type="InterPro" id="IPR052374">
    <property type="entry name" value="SERAC1"/>
</dbReference>
<dbReference type="GeneID" id="98181957"/>